<dbReference type="InterPro" id="IPR027417">
    <property type="entry name" value="P-loop_NTPase"/>
</dbReference>
<dbReference type="GO" id="GO:0036430">
    <property type="term" value="F:CMP kinase activity"/>
    <property type="evidence" value="ECO:0007669"/>
    <property type="project" value="RHEA"/>
</dbReference>
<organism evidence="10 11">
    <name type="scientific">Phenylobacterium zucineum (strain HLK1)</name>
    <dbReference type="NCBI Taxonomy" id="450851"/>
    <lineage>
        <taxon>Bacteria</taxon>
        <taxon>Pseudomonadati</taxon>
        <taxon>Pseudomonadota</taxon>
        <taxon>Alphaproteobacteria</taxon>
        <taxon>Caulobacterales</taxon>
        <taxon>Caulobacteraceae</taxon>
        <taxon>Phenylobacterium</taxon>
    </lineage>
</organism>
<sequence>MRGPFVITVDGPAASGKGTIASRLAREYDLPMLDSGLLYRAVGVLATRAGLDLDDGEAVARLARGLKAEHLGDPEFRTRGAGEAASRVAVHTPVRLALRDVQLAFARRPGGAVLDGRDQGTVICPEAPAKLYVTASPEVRAERRWKQLKGQGEDVPYAEVLADIVRRDERDGGRADSPMRPAPDAVLLDTSELSIDGAFDAARRIVEAARARWGRSQEDASR</sequence>
<accession>B4RCK4</accession>
<dbReference type="Gene3D" id="3.40.50.300">
    <property type="entry name" value="P-loop containing nucleotide triphosphate hydrolases"/>
    <property type="match status" value="1"/>
</dbReference>
<dbReference type="Proteomes" id="UP000001868">
    <property type="component" value="Chromosome"/>
</dbReference>
<dbReference type="EC" id="2.7.4.25" evidence="8"/>
<comment type="similarity">
    <text evidence="1 8">Belongs to the cytidylate kinase family. Type 1 subfamily.</text>
</comment>
<reference evidence="10 11" key="1">
    <citation type="journal article" date="2008" name="BMC Genomics">
        <title>Complete genome of Phenylobacterium zucineum - a novel facultative intracellular bacterium isolated from human erythroleukemia cell line K562.</title>
        <authorList>
            <person name="Luo Y."/>
            <person name="Xu X."/>
            <person name="Ding Z."/>
            <person name="Liu Z."/>
            <person name="Zhang B."/>
            <person name="Yan Z."/>
            <person name="Sun J."/>
            <person name="Hu S."/>
            <person name="Hu X."/>
        </authorList>
    </citation>
    <scope>NUCLEOTIDE SEQUENCE [LARGE SCALE GENOMIC DNA]</scope>
    <source>
        <strain evidence="10 11">HLK1</strain>
    </source>
</reference>
<keyword evidence="3 8" id="KW-0547">Nucleotide-binding</keyword>
<proteinExistence type="inferred from homology"/>
<evidence type="ECO:0000313" key="10">
    <source>
        <dbReference type="EMBL" id="ACG76603.1"/>
    </source>
</evidence>
<evidence type="ECO:0000256" key="3">
    <source>
        <dbReference type="ARBA" id="ARBA00022741"/>
    </source>
</evidence>
<dbReference type="InterPro" id="IPR003136">
    <property type="entry name" value="Cytidylate_kin"/>
</dbReference>
<feature type="domain" description="Cytidylate kinase" evidence="9">
    <location>
        <begin position="7"/>
        <end position="200"/>
    </location>
</feature>
<dbReference type="KEGG" id="pzu:PHZ_c0189"/>
<dbReference type="EMBL" id="CP000747">
    <property type="protein sequence ID" value="ACG76603.1"/>
    <property type="molecule type" value="Genomic_DNA"/>
</dbReference>
<evidence type="ECO:0000313" key="11">
    <source>
        <dbReference type="Proteomes" id="UP000001868"/>
    </source>
</evidence>
<evidence type="ECO:0000256" key="7">
    <source>
        <dbReference type="ARBA" id="ARBA00048478"/>
    </source>
</evidence>
<gene>
    <name evidence="8 10" type="primary">cmk</name>
    <name evidence="10" type="ordered locus">PHZ_c0189</name>
</gene>
<dbReference type="SUPFAM" id="SSF52540">
    <property type="entry name" value="P-loop containing nucleoside triphosphate hydrolases"/>
    <property type="match status" value="1"/>
</dbReference>
<dbReference type="GO" id="GO:0005737">
    <property type="term" value="C:cytoplasm"/>
    <property type="evidence" value="ECO:0007669"/>
    <property type="project" value="UniProtKB-SubCell"/>
</dbReference>
<keyword evidence="11" id="KW-1185">Reference proteome</keyword>
<dbReference type="NCBIfam" id="TIGR00017">
    <property type="entry name" value="cmk"/>
    <property type="match status" value="1"/>
</dbReference>
<dbReference type="GO" id="GO:0036431">
    <property type="term" value="F:dCMP kinase activity"/>
    <property type="evidence" value="ECO:0007669"/>
    <property type="project" value="InterPro"/>
</dbReference>
<keyword evidence="2 8" id="KW-0808">Transferase</keyword>
<name>B4RCK4_PHEZH</name>
<dbReference type="HOGENOM" id="CLU_079959_0_1_5"/>
<keyword evidence="5 8" id="KW-0067">ATP-binding</keyword>
<dbReference type="CDD" id="cd02020">
    <property type="entry name" value="CMPK"/>
    <property type="match status" value="1"/>
</dbReference>
<keyword evidence="4 8" id="KW-0418">Kinase</keyword>
<dbReference type="GO" id="GO:0005524">
    <property type="term" value="F:ATP binding"/>
    <property type="evidence" value="ECO:0007669"/>
    <property type="project" value="UniProtKB-UniRule"/>
</dbReference>
<dbReference type="eggNOG" id="COG0283">
    <property type="taxonomic scope" value="Bacteria"/>
</dbReference>
<evidence type="ECO:0000256" key="8">
    <source>
        <dbReference type="HAMAP-Rule" id="MF_00238"/>
    </source>
</evidence>
<feature type="binding site" evidence="8">
    <location>
        <begin position="11"/>
        <end position="19"/>
    </location>
    <ligand>
        <name>ATP</name>
        <dbReference type="ChEBI" id="CHEBI:30616"/>
    </ligand>
</feature>
<comment type="catalytic activity">
    <reaction evidence="7 8">
        <text>CMP + ATP = CDP + ADP</text>
        <dbReference type="Rhea" id="RHEA:11600"/>
        <dbReference type="ChEBI" id="CHEBI:30616"/>
        <dbReference type="ChEBI" id="CHEBI:58069"/>
        <dbReference type="ChEBI" id="CHEBI:60377"/>
        <dbReference type="ChEBI" id="CHEBI:456216"/>
        <dbReference type="EC" id="2.7.4.25"/>
    </reaction>
</comment>
<comment type="catalytic activity">
    <reaction evidence="6 8">
        <text>dCMP + ATP = dCDP + ADP</text>
        <dbReference type="Rhea" id="RHEA:25094"/>
        <dbReference type="ChEBI" id="CHEBI:30616"/>
        <dbReference type="ChEBI" id="CHEBI:57566"/>
        <dbReference type="ChEBI" id="CHEBI:58593"/>
        <dbReference type="ChEBI" id="CHEBI:456216"/>
        <dbReference type="EC" id="2.7.4.25"/>
    </reaction>
</comment>
<evidence type="ECO:0000256" key="5">
    <source>
        <dbReference type="ARBA" id="ARBA00022840"/>
    </source>
</evidence>
<evidence type="ECO:0000256" key="1">
    <source>
        <dbReference type="ARBA" id="ARBA00009427"/>
    </source>
</evidence>
<evidence type="ECO:0000256" key="4">
    <source>
        <dbReference type="ARBA" id="ARBA00022777"/>
    </source>
</evidence>
<dbReference type="STRING" id="450851.PHZ_c0189"/>
<dbReference type="AlphaFoldDB" id="B4RCK4"/>
<protein>
    <recommendedName>
        <fullName evidence="8">Cytidylate kinase</fullName>
        <shortName evidence="8">CK</shortName>
        <ecNumber evidence="8">2.7.4.25</ecNumber>
    </recommendedName>
    <alternativeName>
        <fullName evidence="8">Cytidine monophosphate kinase</fullName>
        <shortName evidence="8">CMP kinase</shortName>
    </alternativeName>
</protein>
<comment type="subcellular location">
    <subcellularLocation>
        <location evidence="8">Cytoplasm</location>
    </subcellularLocation>
</comment>
<dbReference type="OrthoDB" id="9807434at2"/>
<dbReference type="InterPro" id="IPR011994">
    <property type="entry name" value="Cytidylate_kinase_dom"/>
</dbReference>
<dbReference type="HAMAP" id="MF_00238">
    <property type="entry name" value="Cytidyl_kinase_type1"/>
    <property type="match status" value="1"/>
</dbReference>
<dbReference type="RefSeq" id="WP_012520751.1">
    <property type="nucleotide sequence ID" value="NC_011144.1"/>
</dbReference>
<dbReference type="GO" id="GO:0006220">
    <property type="term" value="P:pyrimidine nucleotide metabolic process"/>
    <property type="evidence" value="ECO:0007669"/>
    <property type="project" value="UniProtKB-UniRule"/>
</dbReference>
<dbReference type="Pfam" id="PF02224">
    <property type="entry name" value="Cytidylate_kin"/>
    <property type="match status" value="1"/>
</dbReference>
<evidence type="ECO:0000256" key="6">
    <source>
        <dbReference type="ARBA" id="ARBA00047615"/>
    </source>
</evidence>
<evidence type="ECO:0000256" key="2">
    <source>
        <dbReference type="ARBA" id="ARBA00022679"/>
    </source>
</evidence>
<keyword evidence="8" id="KW-0963">Cytoplasm</keyword>
<evidence type="ECO:0000259" key="9">
    <source>
        <dbReference type="Pfam" id="PF02224"/>
    </source>
</evidence>